<protein>
    <recommendedName>
        <fullName evidence="3">Antitoxin Xre/MbcA/ParS-like toxin-binding domain-containing protein</fullName>
    </recommendedName>
</protein>
<dbReference type="AlphaFoldDB" id="A0A2H1J9X5"/>
<gene>
    <name evidence="1" type="ORF">BI49514_01785</name>
</gene>
<keyword evidence="2" id="KW-1185">Reference proteome</keyword>
<evidence type="ECO:0000313" key="2">
    <source>
        <dbReference type="Proteomes" id="UP000234382"/>
    </source>
</evidence>
<sequence length="200" mass="22034">MVCMSTDAFDHTSRLESALNRRGDPMSVDAFMDILREMSDPSSEPLSTGERAFLLETTDLTEEDLTPQTHEAARIQVAEDRVLAEKEARDSALTTGEVSELLGRQGASIRRSKLAGDLYALPSSNGRTTLFPAWQFEDNQMVPGLRTIIPNFPQYVHPLTIQQFMTEEKDGLDGRTPVEWLTAGGAVEAVASLVAELGYE</sequence>
<evidence type="ECO:0008006" key="3">
    <source>
        <dbReference type="Google" id="ProtNLM"/>
    </source>
</evidence>
<dbReference type="Proteomes" id="UP000234382">
    <property type="component" value="Unassembled WGS sequence"/>
</dbReference>
<reference evidence="2" key="1">
    <citation type="submission" date="2017-03" db="EMBL/GenBank/DDBJ databases">
        <authorList>
            <person name="Monnet C."/>
        </authorList>
    </citation>
    <scope>NUCLEOTIDE SEQUENCE [LARGE SCALE GENOMIC DNA]</scope>
    <source>
        <strain evidence="2">ATCC 49514</strain>
    </source>
</reference>
<evidence type="ECO:0000313" key="1">
    <source>
        <dbReference type="EMBL" id="SMX84280.1"/>
    </source>
</evidence>
<dbReference type="EMBL" id="FXYX01000010">
    <property type="protein sequence ID" value="SMX84280.1"/>
    <property type="molecule type" value="Genomic_DNA"/>
</dbReference>
<accession>A0A2H1J9X5</accession>
<name>A0A2H1J9X5_9MICO</name>
<proteinExistence type="predicted"/>
<organism evidence="1 2">
    <name type="scientific">Brevibacterium iodinum ATCC 49514</name>
    <dbReference type="NCBI Taxonomy" id="1255616"/>
    <lineage>
        <taxon>Bacteria</taxon>
        <taxon>Bacillati</taxon>
        <taxon>Actinomycetota</taxon>
        <taxon>Actinomycetes</taxon>
        <taxon>Micrococcales</taxon>
        <taxon>Brevibacteriaceae</taxon>
        <taxon>Brevibacterium</taxon>
    </lineage>
</organism>